<dbReference type="GeneID" id="54346740"/>
<name>A0A6A5R9K5_9PLEO</name>
<keyword evidence="1" id="KW-1133">Transmembrane helix</keyword>
<proteinExistence type="predicted"/>
<gene>
    <name evidence="2" type="ORF">M421DRAFT_299130</name>
</gene>
<reference evidence="2" key="1">
    <citation type="journal article" date="2020" name="Stud. Mycol.">
        <title>101 Dothideomycetes genomes: a test case for predicting lifestyles and emergence of pathogens.</title>
        <authorList>
            <person name="Haridas S."/>
            <person name="Albert R."/>
            <person name="Binder M."/>
            <person name="Bloem J."/>
            <person name="Labutti K."/>
            <person name="Salamov A."/>
            <person name="Andreopoulos B."/>
            <person name="Baker S."/>
            <person name="Barry K."/>
            <person name="Bills G."/>
            <person name="Bluhm B."/>
            <person name="Cannon C."/>
            <person name="Castanera R."/>
            <person name="Culley D."/>
            <person name="Daum C."/>
            <person name="Ezra D."/>
            <person name="Gonzalez J."/>
            <person name="Henrissat B."/>
            <person name="Kuo A."/>
            <person name="Liang C."/>
            <person name="Lipzen A."/>
            <person name="Lutzoni F."/>
            <person name="Magnuson J."/>
            <person name="Mondo S."/>
            <person name="Nolan M."/>
            <person name="Ohm R."/>
            <person name="Pangilinan J."/>
            <person name="Park H.-J."/>
            <person name="Ramirez L."/>
            <person name="Alfaro M."/>
            <person name="Sun H."/>
            <person name="Tritt A."/>
            <person name="Yoshinaga Y."/>
            <person name="Zwiers L.-H."/>
            <person name="Turgeon B."/>
            <person name="Goodwin S."/>
            <person name="Spatafora J."/>
            <person name="Crous P."/>
            <person name="Grigoriev I."/>
        </authorList>
    </citation>
    <scope>NUCLEOTIDE SEQUENCE</scope>
    <source>
        <strain evidence="2">CBS 183.55</strain>
    </source>
</reference>
<dbReference type="Proteomes" id="UP000800082">
    <property type="component" value="Unassembled WGS sequence"/>
</dbReference>
<keyword evidence="1" id="KW-0472">Membrane</keyword>
<evidence type="ECO:0000313" key="3">
    <source>
        <dbReference type="Proteomes" id="UP000800082"/>
    </source>
</evidence>
<evidence type="ECO:0000313" key="2">
    <source>
        <dbReference type="EMBL" id="KAF1924009.1"/>
    </source>
</evidence>
<protein>
    <submittedName>
        <fullName evidence="2">Uncharacterized protein</fullName>
    </submittedName>
</protein>
<evidence type="ECO:0000256" key="1">
    <source>
        <dbReference type="SAM" id="Phobius"/>
    </source>
</evidence>
<feature type="transmembrane region" description="Helical" evidence="1">
    <location>
        <begin position="69"/>
        <end position="88"/>
    </location>
</feature>
<keyword evidence="3" id="KW-1185">Reference proteome</keyword>
<organism evidence="2 3">
    <name type="scientific">Didymella exigua CBS 183.55</name>
    <dbReference type="NCBI Taxonomy" id="1150837"/>
    <lineage>
        <taxon>Eukaryota</taxon>
        <taxon>Fungi</taxon>
        <taxon>Dikarya</taxon>
        <taxon>Ascomycota</taxon>
        <taxon>Pezizomycotina</taxon>
        <taxon>Dothideomycetes</taxon>
        <taxon>Pleosporomycetidae</taxon>
        <taxon>Pleosporales</taxon>
        <taxon>Pleosporineae</taxon>
        <taxon>Didymellaceae</taxon>
        <taxon>Didymella</taxon>
    </lineage>
</organism>
<keyword evidence="1" id="KW-0812">Transmembrane</keyword>
<accession>A0A6A5R9K5</accession>
<dbReference type="EMBL" id="ML978998">
    <property type="protein sequence ID" value="KAF1924009.1"/>
    <property type="molecule type" value="Genomic_DNA"/>
</dbReference>
<sequence>MHDESEAADARPQGKMHWETCRLPEYAAEVVSPSSCKQNLVFREIYGCVALNCIVISTADERRRCRSKAISILAAWLCCYYAVIYPNYVVRFCCTSPFRFAGQSIKDVAYAR</sequence>
<dbReference type="RefSeq" id="XP_033444262.1">
    <property type="nucleotide sequence ID" value="XM_033589093.1"/>
</dbReference>
<dbReference type="AlphaFoldDB" id="A0A6A5R9K5"/>